<dbReference type="AlphaFoldDB" id="A6IWQ5"/>
<dbReference type="Proteomes" id="UP000234681">
    <property type="component" value="Chromosome 16"/>
</dbReference>
<evidence type="ECO:0000313" key="2">
    <source>
        <dbReference type="Proteomes" id="UP000234681"/>
    </source>
</evidence>
<evidence type="ECO:0000313" key="1">
    <source>
        <dbReference type="EMBL" id="EDM08817.1"/>
    </source>
</evidence>
<accession>A6IWQ5</accession>
<dbReference type="EMBL" id="CH473970">
    <property type="protein sequence ID" value="EDM08817.1"/>
    <property type="molecule type" value="Genomic_DNA"/>
</dbReference>
<protein>
    <submittedName>
        <fullName evidence="1">RCG42950</fullName>
    </submittedName>
</protein>
<sequence length="31" mass="3529">MNSPAVWAWTLSLITEETISPCFDEMLIWGS</sequence>
<gene>
    <name evidence="1" type="ORF">rCG_42950</name>
</gene>
<proteinExistence type="predicted"/>
<reference evidence="1 2" key="1">
    <citation type="submission" date="2005-09" db="EMBL/GenBank/DDBJ databases">
        <authorList>
            <person name="Mural R.J."/>
            <person name="Li P.W."/>
            <person name="Adams M.D."/>
            <person name="Amanatides P.G."/>
            <person name="Baden-Tillson H."/>
            <person name="Barnstead M."/>
            <person name="Chin S.H."/>
            <person name="Dew I."/>
            <person name="Evans C.A."/>
            <person name="Ferriera S."/>
            <person name="Flanigan M."/>
            <person name="Fosler C."/>
            <person name="Glodek A."/>
            <person name="Gu Z."/>
            <person name="Holt R.A."/>
            <person name="Jennings D."/>
            <person name="Kraft C.L."/>
            <person name="Lu F."/>
            <person name="Nguyen T."/>
            <person name="Nusskern D.R."/>
            <person name="Pfannkoch C.M."/>
            <person name="Sitter C."/>
            <person name="Sutton G.G."/>
            <person name="Venter J.C."/>
            <person name="Wang Z."/>
            <person name="Woodage T."/>
            <person name="Zheng X.H."/>
            <person name="Zhong F."/>
        </authorList>
    </citation>
    <scope>NUCLEOTIDE SEQUENCE [LARGE SCALE GENOMIC DNA]</scope>
    <source>
        <strain>BN</strain>
        <strain evidence="2">Sprague-Dawley</strain>
    </source>
</reference>
<organism evidence="1 2">
    <name type="scientific">Rattus norvegicus</name>
    <name type="common">Rat</name>
    <dbReference type="NCBI Taxonomy" id="10116"/>
    <lineage>
        <taxon>Eukaryota</taxon>
        <taxon>Metazoa</taxon>
        <taxon>Chordata</taxon>
        <taxon>Craniata</taxon>
        <taxon>Vertebrata</taxon>
        <taxon>Euteleostomi</taxon>
        <taxon>Mammalia</taxon>
        <taxon>Eutheria</taxon>
        <taxon>Euarchontoglires</taxon>
        <taxon>Glires</taxon>
        <taxon>Rodentia</taxon>
        <taxon>Myomorpha</taxon>
        <taxon>Muroidea</taxon>
        <taxon>Muridae</taxon>
        <taxon>Murinae</taxon>
        <taxon>Rattus</taxon>
    </lineage>
</organism>
<name>A6IWQ5_RAT</name>